<dbReference type="Proteomes" id="UP000529783">
    <property type="component" value="Unassembled WGS sequence"/>
</dbReference>
<evidence type="ECO:0000313" key="3">
    <source>
        <dbReference type="Proteomes" id="UP000529783"/>
    </source>
</evidence>
<reference evidence="2 3" key="1">
    <citation type="submission" date="2020-07" db="EMBL/GenBank/DDBJ databases">
        <title>Sequencing the genomes of 1000 actinobacteria strains.</title>
        <authorList>
            <person name="Klenk H.-P."/>
        </authorList>
    </citation>
    <scope>NUCLEOTIDE SEQUENCE [LARGE SCALE GENOMIC DNA]</scope>
    <source>
        <strain evidence="2 3">DSM 40398</strain>
    </source>
</reference>
<keyword evidence="3" id="KW-1185">Reference proteome</keyword>
<feature type="region of interest" description="Disordered" evidence="1">
    <location>
        <begin position="17"/>
        <end position="62"/>
    </location>
</feature>
<dbReference type="AlphaFoldDB" id="A0A7Y9EIW6"/>
<sequence length="62" mass="6692">MSGLVFGISNVERFDDPANPTVYGIETEASGRSRVSTGDRDGRTGSDAARRTTDTTVVEEQR</sequence>
<organism evidence="2 3">
    <name type="scientific">Actinomadura luteofluorescens</name>
    <dbReference type="NCBI Taxonomy" id="46163"/>
    <lineage>
        <taxon>Bacteria</taxon>
        <taxon>Bacillati</taxon>
        <taxon>Actinomycetota</taxon>
        <taxon>Actinomycetes</taxon>
        <taxon>Streptosporangiales</taxon>
        <taxon>Thermomonosporaceae</taxon>
        <taxon>Actinomadura</taxon>
    </lineage>
</organism>
<name>A0A7Y9EIW6_9ACTN</name>
<evidence type="ECO:0000313" key="2">
    <source>
        <dbReference type="EMBL" id="NYD48376.1"/>
    </source>
</evidence>
<comment type="caution">
    <text evidence="2">The sequence shown here is derived from an EMBL/GenBank/DDBJ whole genome shotgun (WGS) entry which is preliminary data.</text>
</comment>
<accession>A0A7Y9EIW6</accession>
<proteinExistence type="predicted"/>
<dbReference type="EMBL" id="JACCBA010000001">
    <property type="protein sequence ID" value="NYD48376.1"/>
    <property type="molecule type" value="Genomic_DNA"/>
</dbReference>
<feature type="compositionally biased region" description="Basic and acidic residues" evidence="1">
    <location>
        <begin position="37"/>
        <end position="62"/>
    </location>
</feature>
<protein>
    <submittedName>
        <fullName evidence="2">Uncharacterized protein</fullName>
    </submittedName>
</protein>
<gene>
    <name evidence="2" type="ORF">BJY14_004359</name>
</gene>
<evidence type="ECO:0000256" key="1">
    <source>
        <dbReference type="SAM" id="MobiDB-lite"/>
    </source>
</evidence>
<dbReference type="RefSeq" id="WP_179845304.1">
    <property type="nucleotide sequence ID" value="NZ_JACCBA010000001.1"/>
</dbReference>